<evidence type="ECO:0000256" key="5">
    <source>
        <dbReference type="SAM" id="SignalP"/>
    </source>
</evidence>
<dbReference type="InterPro" id="IPR050430">
    <property type="entry name" value="Peptidase_S1"/>
</dbReference>
<sequence length="271" mass="29538">MNLKLNVLVLSILYCVQSSYSDRPVTGKALPLENSRLGIYDGTPTTIEKHPYLVSILSNKVFLCACTIVSRSWVVTLGDCVTGLDPSELTVVAGSDDSSTGTTYTVQTVTLHPHYGKTVYDYDYACVQINGSFKWSNKVRPIKLPRREPKANANLIVAGWGDTSDKRGKQSNSQLMQGKMKWLAKKVCEETWADYGITWTERMACAYNKGKTTLCSGDWADAFVKKGLFYGMFAAGGGGFCSSSAIPVLIADIVPAAAWIKQTTGATLEDL</sequence>
<feature type="domain" description="Peptidase S1" evidence="6">
    <location>
        <begin position="39"/>
        <end position="265"/>
    </location>
</feature>
<feature type="chain" id="PRO_5008585770" description="Peptidase S1 domain-containing protein" evidence="5">
    <location>
        <begin position="22"/>
        <end position="271"/>
    </location>
</feature>
<feature type="signal peptide" evidence="5">
    <location>
        <begin position="1"/>
        <end position="21"/>
    </location>
</feature>
<evidence type="ECO:0000313" key="7">
    <source>
        <dbReference type="EMBL" id="JAS98380.1"/>
    </source>
</evidence>
<keyword evidence="2" id="KW-0378">Hydrolase</keyword>
<dbReference type="FunFam" id="2.40.10.10:FF:000068">
    <property type="entry name" value="transmembrane protease serine 2"/>
    <property type="match status" value="1"/>
</dbReference>
<dbReference type="InterPro" id="IPR043504">
    <property type="entry name" value="Peptidase_S1_PA_chymotrypsin"/>
</dbReference>
<accession>A0A1B6JGP8</accession>
<organism evidence="7">
    <name type="scientific">Homalodisca liturata</name>
    <dbReference type="NCBI Taxonomy" id="320908"/>
    <lineage>
        <taxon>Eukaryota</taxon>
        <taxon>Metazoa</taxon>
        <taxon>Ecdysozoa</taxon>
        <taxon>Arthropoda</taxon>
        <taxon>Hexapoda</taxon>
        <taxon>Insecta</taxon>
        <taxon>Pterygota</taxon>
        <taxon>Neoptera</taxon>
        <taxon>Paraneoptera</taxon>
        <taxon>Hemiptera</taxon>
        <taxon>Auchenorrhyncha</taxon>
        <taxon>Membracoidea</taxon>
        <taxon>Cicadellidae</taxon>
        <taxon>Cicadellinae</taxon>
        <taxon>Proconiini</taxon>
        <taxon>Homalodisca</taxon>
    </lineage>
</organism>
<protein>
    <recommendedName>
        <fullName evidence="6">Peptidase S1 domain-containing protein</fullName>
    </recommendedName>
</protein>
<dbReference type="InterPro" id="IPR001254">
    <property type="entry name" value="Trypsin_dom"/>
</dbReference>
<dbReference type="PROSITE" id="PS50240">
    <property type="entry name" value="TRYPSIN_DOM"/>
    <property type="match status" value="1"/>
</dbReference>
<evidence type="ECO:0000259" key="6">
    <source>
        <dbReference type="PROSITE" id="PS50240"/>
    </source>
</evidence>
<dbReference type="InterPro" id="IPR009003">
    <property type="entry name" value="Peptidase_S1_PA"/>
</dbReference>
<dbReference type="EMBL" id="GECU01009326">
    <property type="protein sequence ID" value="JAS98380.1"/>
    <property type="molecule type" value="Transcribed_RNA"/>
</dbReference>
<evidence type="ECO:0000256" key="3">
    <source>
        <dbReference type="ARBA" id="ARBA00022825"/>
    </source>
</evidence>
<dbReference type="SUPFAM" id="SSF50494">
    <property type="entry name" value="Trypsin-like serine proteases"/>
    <property type="match status" value="1"/>
</dbReference>
<dbReference type="PANTHER" id="PTHR24276">
    <property type="entry name" value="POLYSERASE-RELATED"/>
    <property type="match status" value="1"/>
</dbReference>
<gene>
    <name evidence="7" type="ORF">g.10051</name>
</gene>
<dbReference type="GO" id="GO:0004252">
    <property type="term" value="F:serine-type endopeptidase activity"/>
    <property type="evidence" value="ECO:0007669"/>
    <property type="project" value="InterPro"/>
</dbReference>
<keyword evidence="3" id="KW-0720">Serine protease</keyword>
<dbReference type="Gene3D" id="2.40.10.10">
    <property type="entry name" value="Trypsin-like serine proteases"/>
    <property type="match status" value="1"/>
</dbReference>
<dbReference type="CDD" id="cd00190">
    <property type="entry name" value="Tryp_SPc"/>
    <property type="match status" value="1"/>
</dbReference>
<reference evidence="7" key="1">
    <citation type="submission" date="2015-11" db="EMBL/GenBank/DDBJ databases">
        <title>De novo transcriptome assembly of four potential Pierce s Disease insect vectors from Arizona vineyards.</title>
        <authorList>
            <person name="Tassone E.E."/>
        </authorList>
    </citation>
    <scope>NUCLEOTIDE SEQUENCE</scope>
</reference>
<keyword evidence="5" id="KW-0732">Signal</keyword>
<keyword evidence="1" id="KW-0645">Protease</keyword>
<evidence type="ECO:0000256" key="4">
    <source>
        <dbReference type="ARBA" id="ARBA00023157"/>
    </source>
</evidence>
<dbReference type="PANTHER" id="PTHR24276:SF96">
    <property type="entry name" value="PEPTIDASE S1 DOMAIN-CONTAINING PROTEIN"/>
    <property type="match status" value="1"/>
</dbReference>
<evidence type="ECO:0000256" key="2">
    <source>
        <dbReference type="ARBA" id="ARBA00022801"/>
    </source>
</evidence>
<name>A0A1B6JGP8_9HEMI</name>
<dbReference type="Pfam" id="PF00089">
    <property type="entry name" value="Trypsin"/>
    <property type="match status" value="1"/>
</dbReference>
<dbReference type="SMART" id="SM00020">
    <property type="entry name" value="Tryp_SPc"/>
    <property type="match status" value="1"/>
</dbReference>
<dbReference type="AlphaFoldDB" id="A0A1B6JGP8"/>
<proteinExistence type="predicted"/>
<keyword evidence="4" id="KW-1015">Disulfide bond</keyword>
<dbReference type="GO" id="GO:0006508">
    <property type="term" value="P:proteolysis"/>
    <property type="evidence" value="ECO:0007669"/>
    <property type="project" value="UniProtKB-KW"/>
</dbReference>
<evidence type="ECO:0000256" key="1">
    <source>
        <dbReference type="ARBA" id="ARBA00022670"/>
    </source>
</evidence>